<dbReference type="AlphaFoldDB" id="D4J6Q9"/>
<dbReference type="EMBL" id="FP929038">
    <property type="protein sequence ID" value="CBK80030.1"/>
    <property type="molecule type" value="Genomic_DNA"/>
</dbReference>
<keyword evidence="1" id="KW-0472">Membrane</keyword>
<name>D4J6Q9_9FIRM</name>
<evidence type="ECO:0000313" key="3">
    <source>
        <dbReference type="Proteomes" id="UP000008798"/>
    </source>
</evidence>
<organism evidence="2 3">
    <name type="scientific">Coprococcus catus GD/7</name>
    <dbReference type="NCBI Taxonomy" id="717962"/>
    <lineage>
        <taxon>Bacteria</taxon>
        <taxon>Bacillati</taxon>
        <taxon>Bacillota</taxon>
        <taxon>Clostridia</taxon>
        <taxon>Lachnospirales</taxon>
        <taxon>Lachnospiraceae</taxon>
        <taxon>Coprococcus</taxon>
    </lineage>
</organism>
<protein>
    <submittedName>
        <fullName evidence="2">Uncharacterized protein</fullName>
    </submittedName>
</protein>
<reference evidence="2 3" key="1">
    <citation type="submission" date="2010-03" db="EMBL/GenBank/DDBJ databases">
        <title>The genome sequence of Coprococcus catus GD/7.</title>
        <authorList>
            <consortium name="metaHIT consortium -- http://www.metahit.eu/"/>
            <person name="Pajon A."/>
            <person name="Turner K."/>
            <person name="Parkhill J."/>
            <person name="Duncan S."/>
            <person name="Flint H."/>
        </authorList>
    </citation>
    <scope>NUCLEOTIDE SEQUENCE [LARGE SCALE GENOMIC DNA]</scope>
    <source>
        <strain evidence="2 3">GD/7</strain>
    </source>
</reference>
<sequence>MEVRMARFLLSGKTKSEGLKMLVKYIIKVFLYLILAVMTLIRWLLKIPMMLGNILLYFLSIIFILTGVLSYGFALESARECGRMIIIGMAFGAIPDFVPFLGKSLETLVAKLLSMTNE</sequence>
<dbReference type="STRING" id="717962.CC1_12200"/>
<keyword evidence="1" id="KW-0812">Transmembrane</keyword>
<dbReference type="Proteomes" id="UP000008798">
    <property type="component" value="Chromosome"/>
</dbReference>
<reference evidence="2 3" key="2">
    <citation type="submission" date="2010-03" db="EMBL/GenBank/DDBJ databases">
        <authorList>
            <person name="Pajon A."/>
        </authorList>
    </citation>
    <scope>NUCLEOTIDE SEQUENCE [LARGE SCALE GENOMIC DNA]</scope>
    <source>
        <strain evidence="2 3">GD/7</strain>
    </source>
</reference>
<evidence type="ECO:0000256" key="1">
    <source>
        <dbReference type="SAM" id="Phobius"/>
    </source>
</evidence>
<keyword evidence="1" id="KW-1133">Transmembrane helix</keyword>
<feature type="transmembrane region" description="Helical" evidence="1">
    <location>
        <begin position="21"/>
        <end position="45"/>
    </location>
</feature>
<evidence type="ECO:0000313" key="2">
    <source>
        <dbReference type="EMBL" id="CBK80030.1"/>
    </source>
</evidence>
<accession>D4J6Q9</accession>
<dbReference type="KEGG" id="cct:CC1_12200"/>
<gene>
    <name evidence="2" type="ORF">CC1_12200</name>
</gene>
<dbReference type="PATRIC" id="fig|717962.3.peg.1063"/>
<dbReference type="HOGENOM" id="CLU_2328835_0_0_9"/>
<proteinExistence type="predicted"/>
<feature type="transmembrane region" description="Helical" evidence="1">
    <location>
        <begin position="51"/>
        <end position="73"/>
    </location>
</feature>